<dbReference type="PRINTS" id="PR00404">
    <property type="entry name" value="MADSDOMAIN"/>
</dbReference>
<evidence type="ECO:0000256" key="6">
    <source>
        <dbReference type="SAM" id="MobiDB-lite"/>
    </source>
</evidence>
<proteinExistence type="predicted"/>
<dbReference type="AlphaFoldDB" id="A0A8X7QP48"/>
<evidence type="ECO:0000256" key="1">
    <source>
        <dbReference type="ARBA" id="ARBA00004123"/>
    </source>
</evidence>
<dbReference type="EMBL" id="JAAMPC010000013">
    <property type="protein sequence ID" value="KAG2273132.1"/>
    <property type="molecule type" value="Genomic_DNA"/>
</dbReference>
<keyword evidence="2" id="KW-0805">Transcription regulation</keyword>
<evidence type="ECO:0000313" key="8">
    <source>
        <dbReference type="EMBL" id="KAG2273132.1"/>
    </source>
</evidence>
<evidence type="ECO:0000256" key="5">
    <source>
        <dbReference type="ARBA" id="ARBA00023242"/>
    </source>
</evidence>
<keyword evidence="3" id="KW-0238">DNA-binding</keyword>
<accession>A0A8X7QP48</accession>
<protein>
    <recommendedName>
        <fullName evidence="7">MADS-box domain-containing protein</fullName>
    </recommendedName>
</protein>
<dbReference type="GO" id="GO:0005634">
    <property type="term" value="C:nucleus"/>
    <property type="evidence" value="ECO:0007669"/>
    <property type="project" value="UniProtKB-SubCell"/>
</dbReference>
<keyword evidence="4" id="KW-0804">Transcription</keyword>
<dbReference type="OrthoDB" id="1898716at2759"/>
<feature type="domain" description="MADS-box" evidence="7">
    <location>
        <begin position="5"/>
        <end position="65"/>
    </location>
</feature>
<dbReference type="InterPro" id="IPR002100">
    <property type="entry name" value="TF_MADSbox"/>
</dbReference>
<dbReference type="PANTHER" id="PTHR11945:SF821">
    <property type="entry name" value="AGAMOUS-LIKE 57"/>
    <property type="match status" value="1"/>
</dbReference>
<comment type="subcellular location">
    <subcellularLocation>
        <location evidence="1">Nucleus</location>
    </subcellularLocation>
</comment>
<dbReference type="GO" id="GO:0000978">
    <property type="term" value="F:RNA polymerase II cis-regulatory region sequence-specific DNA binding"/>
    <property type="evidence" value="ECO:0007669"/>
    <property type="project" value="TreeGrafter"/>
</dbReference>
<dbReference type="SUPFAM" id="SSF55455">
    <property type="entry name" value="SRF-like"/>
    <property type="match status" value="1"/>
</dbReference>
<dbReference type="GO" id="GO:0046983">
    <property type="term" value="F:protein dimerization activity"/>
    <property type="evidence" value="ECO:0007669"/>
    <property type="project" value="InterPro"/>
</dbReference>
<feature type="region of interest" description="Disordered" evidence="6">
    <location>
        <begin position="172"/>
        <end position="193"/>
    </location>
</feature>
<dbReference type="PANTHER" id="PTHR11945">
    <property type="entry name" value="MADS BOX PROTEIN"/>
    <property type="match status" value="1"/>
</dbReference>
<dbReference type="InterPro" id="IPR036879">
    <property type="entry name" value="TF_MADSbox_sf"/>
</dbReference>
<evidence type="ECO:0000256" key="4">
    <source>
        <dbReference type="ARBA" id="ARBA00023163"/>
    </source>
</evidence>
<evidence type="ECO:0000313" key="9">
    <source>
        <dbReference type="Proteomes" id="UP000886595"/>
    </source>
</evidence>
<organism evidence="8 9">
    <name type="scientific">Brassica carinata</name>
    <name type="common">Ethiopian mustard</name>
    <name type="synonym">Abyssinian cabbage</name>
    <dbReference type="NCBI Taxonomy" id="52824"/>
    <lineage>
        <taxon>Eukaryota</taxon>
        <taxon>Viridiplantae</taxon>
        <taxon>Streptophyta</taxon>
        <taxon>Embryophyta</taxon>
        <taxon>Tracheophyta</taxon>
        <taxon>Spermatophyta</taxon>
        <taxon>Magnoliopsida</taxon>
        <taxon>eudicotyledons</taxon>
        <taxon>Gunneridae</taxon>
        <taxon>Pentapetalae</taxon>
        <taxon>rosids</taxon>
        <taxon>malvids</taxon>
        <taxon>Brassicales</taxon>
        <taxon>Brassicaceae</taxon>
        <taxon>Brassiceae</taxon>
        <taxon>Brassica</taxon>
    </lineage>
</organism>
<name>A0A8X7QP48_BRACI</name>
<sequence length="193" mass="22245">MKLTKGKQKIEMKKVEAYADRMVTFSKRKSGIFKNMNEIVSLCDVEISFLIFSEAGKPYTFAYPSLKEAFGPFKNPLRHEPFASINMGSLVEAYKRQKIQDLMKRYVDLVEELEIENEKKCFLKKYEKENKEKRWWITPTEGLSVKELKWRRCEAFVDLHVSLSDLALKRSGNDGDGLSSSQESCGGDGETYA</sequence>
<dbReference type="GO" id="GO:0000981">
    <property type="term" value="F:DNA-binding transcription factor activity, RNA polymerase II-specific"/>
    <property type="evidence" value="ECO:0007669"/>
    <property type="project" value="TreeGrafter"/>
</dbReference>
<evidence type="ECO:0000259" key="7">
    <source>
        <dbReference type="PROSITE" id="PS50066"/>
    </source>
</evidence>
<keyword evidence="9" id="KW-1185">Reference proteome</keyword>
<evidence type="ECO:0000256" key="2">
    <source>
        <dbReference type="ARBA" id="ARBA00023015"/>
    </source>
</evidence>
<evidence type="ECO:0000256" key="3">
    <source>
        <dbReference type="ARBA" id="ARBA00023125"/>
    </source>
</evidence>
<gene>
    <name evidence="8" type="ORF">Bca52824_067687</name>
</gene>
<dbReference type="PROSITE" id="PS50066">
    <property type="entry name" value="MADS_BOX_2"/>
    <property type="match status" value="1"/>
</dbReference>
<reference evidence="8 9" key="1">
    <citation type="submission" date="2020-02" db="EMBL/GenBank/DDBJ databases">
        <authorList>
            <person name="Ma Q."/>
            <person name="Huang Y."/>
            <person name="Song X."/>
            <person name="Pei D."/>
        </authorList>
    </citation>
    <scope>NUCLEOTIDE SEQUENCE [LARGE SCALE GENOMIC DNA]</scope>
    <source>
        <strain evidence="8">Sxm20200214</strain>
        <tissue evidence="8">Leaf</tissue>
    </source>
</reference>
<dbReference type="Proteomes" id="UP000886595">
    <property type="component" value="Unassembled WGS sequence"/>
</dbReference>
<keyword evidence="5" id="KW-0539">Nucleus</keyword>
<dbReference type="Pfam" id="PF00319">
    <property type="entry name" value="SRF-TF"/>
    <property type="match status" value="1"/>
</dbReference>
<dbReference type="SMART" id="SM00432">
    <property type="entry name" value="MADS"/>
    <property type="match status" value="1"/>
</dbReference>
<comment type="caution">
    <text evidence="8">The sequence shown here is derived from an EMBL/GenBank/DDBJ whole genome shotgun (WGS) entry which is preliminary data.</text>
</comment>
<dbReference type="Gene3D" id="3.40.1810.10">
    <property type="entry name" value="Transcription factor, MADS-box"/>
    <property type="match status" value="1"/>
</dbReference>